<dbReference type="PANTHER" id="PTHR43433">
    <property type="entry name" value="HYDROLASE, ALPHA/BETA FOLD FAMILY PROTEIN"/>
    <property type="match status" value="1"/>
</dbReference>
<dbReference type="SUPFAM" id="SSF53474">
    <property type="entry name" value="alpha/beta-Hydrolases"/>
    <property type="match status" value="1"/>
</dbReference>
<dbReference type="InterPro" id="IPR029058">
    <property type="entry name" value="AB_hydrolase_fold"/>
</dbReference>
<evidence type="ECO:0000259" key="2">
    <source>
        <dbReference type="Pfam" id="PF00561"/>
    </source>
</evidence>
<sequence>MFGVCPCTGGDGVTVIEEKAVGVGPAGIEVAYERWGDGQAPPVLLVMGIALQMHGWPDGFCAELTARGVQLIRFDNRDAGLSTHFPEAPLPDVPAALAGDLSSASYSLSDMAGDAVGLLDALGLDSAHVVGLSLGGAIAQTMAIEHPGRVRSLTSMMSTTGDRAVGQPDPKALGALAGPPPRSREEAVERTVDAVRVLGSPGFPFDEAAVRERAARAFDRSYDPLGVGRQAVASVASGDRTERLRSLRLPTLVVHGADDPMCDVSGGRATAGAVPGAELAVFPGMGHDLPRALWPAIAGLITDLVHRTEAGR</sequence>
<organism evidence="3 4">
    <name type="scientific">Streptomyces katrae</name>
    <dbReference type="NCBI Taxonomy" id="68223"/>
    <lineage>
        <taxon>Bacteria</taxon>
        <taxon>Bacillati</taxon>
        <taxon>Actinomycetota</taxon>
        <taxon>Actinomycetes</taxon>
        <taxon>Kitasatosporales</taxon>
        <taxon>Streptomycetaceae</taxon>
        <taxon>Streptomyces</taxon>
    </lineage>
</organism>
<dbReference type="Pfam" id="PF00561">
    <property type="entry name" value="Abhydrolase_1"/>
    <property type="match status" value="1"/>
</dbReference>
<dbReference type="EMBL" id="JASITI010000026">
    <property type="protein sequence ID" value="MDK9498110.1"/>
    <property type="molecule type" value="Genomic_DNA"/>
</dbReference>
<gene>
    <name evidence="3" type="ORF">QEZ40_003058</name>
</gene>
<evidence type="ECO:0000313" key="4">
    <source>
        <dbReference type="Proteomes" id="UP001223390"/>
    </source>
</evidence>
<reference evidence="3 4" key="1">
    <citation type="submission" date="2023-05" db="EMBL/GenBank/DDBJ databases">
        <title>Sequencing and Assembly of Streptomyces sp. NP73.</title>
        <authorList>
            <person name="Konwar A.N."/>
            <person name="Saikia K."/>
            <person name="Thakur D."/>
        </authorList>
    </citation>
    <scope>NUCLEOTIDE SEQUENCE [LARGE SCALE GENOMIC DNA]</scope>
    <source>
        <strain evidence="3 4">NP73</strain>
    </source>
</reference>
<dbReference type="PRINTS" id="PR00111">
    <property type="entry name" value="ABHYDROLASE"/>
</dbReference>
<dbReference type="GO" id="GO:0016787">
    <property type="term" value="F:hydrolase activity"/>
    <property type="evidence" value="ECO:0007669"/>
    <property type="project" value="UniProtKB-KW"/>
</dbReference>
<proteinExistence type="predicted"/>
<dbReference type="Gene3D" id="3.40.50.1820">
    <property type="entry name" value="alpha/beta hydrolase"/>
    <property type="match status" value="1"/>
</dbReference>
<dbReference type="RefSeq" id="WP_285343855.1">
    <property type="nucleotide sequence ID" value="NZ_JASITI010000026.1"/>
</dbReference>
<evidence type="ECO:0000313" key="3">
    <source>
        <dbReference type="EMBL" id="MDK9498110.1"/>
    </source>
</evidence>
<dbReference type="InterPro" id="IPR000073">
    <property type="entry name" value="AB_hydrolase_1"/>
</dbReference>
<accession>A0ABT7GWW5</accession>
<dbReference type="Proteomes" id="UP001223390">
    <property type="component" value="Unassembled WGS sequence"/>
</dbReference>
<feature type="domain" description="AB hydrolase-1" evidence="2">
    <location>
        <begin position="41"/>
        <end position="288"/>
    </location>
</feature>
<dbReference type="PANTHER" id="PTHR43433:SF5">
    <property type="entry name" value="AB HYDROLASE-1 DOMAIN-CONTAINING PROTEIN"/>
    <property type="match status" value="1"/>
</dbReference>
<keyword evidence="4" id="KW-1185">Reference proteome</keyword>
<protein>
    <submittedName>
        <fullName evidence="3">Alpha/beta fold hydrolase</fullName>
    </submittedName>
</protein>
<dbReference type="InterPro" id="IPR050471">
    <property type="entry name" value="AB_hydrolase"/>
</dbReference>
<evidence type="ECO:0000256" key="1">
    <source>
        <dbReference type="SAM" id="MobiDB-lite"/>
    </source>
</evidence>
<comment type="caution">
    <text evidence="3">The sequence shown here is derived from an EMBL/GenBank/DDBJ whole genome shotgun (WGS) entry which is preliminary data.</text>
</comment>
<feature type="region of interest" description="Disordered" evidence="1">
    <location>
        <begin position="160"/>
        <end position="185"/>
    </location>
</feature>
<name>A0ABT7GWW5_9ACTN</name>
<keyword evidence="3" id="KW-0378">Hydrolase</keyword>